<evidence type="ECO:0000256" key="1">
    <source>
        <dbReference type="ARBA" id="ARBA00011955"/>
    </source>
</evidence>
<accession>A0A3A9AH31</accession>
<comment type="similarity">
    <text evidence="10 12">Belongs to the ApbE family.</text>
</comment>
<evidence type="ECO:0000256" key="3">
    <source>
        <dbReference type="ARBA" id="ARBA00022630"/>
    </source>
</evidence>
<dbReference type="SUPFAM" id="SSF143631">
    <property type="entry name" value="ApbE-like"/>
    <property type="match status" value="1"/>
</dbReference>
<comment type="catalytic activity">
    <reaction evidence="9 10 12">
        <text>L-threonyl-[protein] + FAD = FMN-L-threonyl-[protein] + AMP + H(+)</text>
        <dbReference type="Rhea" id="RHEA:36847"/>
        <dbReference type="Rhea" id="RHEA-COMP:11060"/>
        <dbReference type="Rhea" id="RHEA-COMP:11061"/>
        <dbReference type="ChEBI" id="CHEBI:15378"/>
        <dbReference type="ChEBI" id="CHEBI:30013"/>
        <dbReference type="ChEBI" id="CHEBI:57692"/>
        <dbReference type="ChEBI" id="CHEBI:74257"/>
        <dbReference type="ChEBI" id="CHEBI:456215"/>
        <dbReference type="EC" id="2.7.1.180"/>
    </reaction>
</comment>
<evidence type="ECO:0000313" key="13">
    <source>
        <dbReference type="EMBL" id="RKI90697.1"/>
    </source>
</evidence>
<organism evidence="13 14">
    <name type="scientific">Parablautia intestinalis</name>
    <dbReference type="NCBI Taxonomy" id="2320100"/>
    <lineage>
        <taxon>Bacteria</taxon>
        <taxon>Bacillati</taxon>
        <taxon>Bacillota</taxon>
        <taxon>Clostridia</taxon>
        <taxon>Lachnospirales</taxon>
        <taxon>Lachnospiraceae</taxon>
        <taxon>Parablautia</taxon>
    </lineage>
</organism>
<feature type="binding site" evidence="11">
    <location>
        <position position="298"/>
    </location>
    <ligand>
        <name>Mg(2+)</name>
        <dbReference type="ChEBI" id="CHEBI:18420"/>
    </ligand>
</feature>
<protein>
    <recommendedName>
        <fullName evidence="2 10">FAD:protein FMN transferase</fullName>
        <ecNumber evidence="1 10">2.7.1.180</ecNumber>
    </recommendedName>
    <alternativeName>
        <fullName evidence="8 10">Flavin transferase</fullName>
    </alternativeName>
</protein>
<evidence type="ECO:0000256" key="10">
    <source>
        <dbReference type="PIRNR" id="PIRNR006268"/>
    </source>
</evidence>
<proteinExistence type="inferred from homology"/>
<gene>
    <name evidence="13" type="ORF">D7V94_13000</name>
</gene>
<keyword evidence="12" id="KW-1003">Cell membrane</keyword>
<dbReference type="EC" id="2.7.1.180" evidence="1 10"/>
<keyword evidence="12" id="KW-0732">Signal</keyword>
<evidence type="ECO:0000256" key="11">
    <source>
        <dbReference type="PIRSR" id="PIRSR006268-2"/>
    </source>
</evidence>
<keyword evidence="5 10" id="KW-0479">Metal-binding</keyword>
<evidence type="ECO:0000256" key="8">
    <source>
        <dbReference type="ARBA" id="ARBA00031306"/>
    </source>
</evidence>
<comment type="subcellular location">
    <subcellularLocation>
        <location evidence="12">Cell inner membrane</location>
        <topology evidence="12">Lipid-anchor</topology>
        <orientation evidence="12">Periplasmic side</orientation>
    </subcellularLocation>
</comment>
<dbReference type="EMBL" id="RAYQ01000013">
    <property type="protein sequence ID" value="RKI90697.1"/>
    <property type="molecule type" value="Genomic_DNA"/>
</dbReference>
<dbReference type="GO" id="GO:0016740">
    <property type="term" value="F:transferase activity"/>
    <property type="evidence" value="ECO:0007669"/>
    <property type="project" value="UniProtKB-UniRule"/>
</dbReference>
<dbReference type="InterPro" id="IPR024932">
    <property type="entry name" value="ApbE"/>
</dbReference>
<dbReference type="Pfam" id="PF02424">
    <property type="entry name" value="ApbE"/>
    <property type="match status" value="1"/>
</dbReference>
<keyword evidence="12" id="KW-0472">Membrane</keyword>
<evidence type="ECO:0000256" key="12">
    <source>
        <dbReference type="RuleBase" id="RU363002"/>
    </source>
</evidence>
<keyword evidence="4 10" id="KW-0808">Transferase</keyword>
<reference evidence="13 14" key="1">
    <citation type="submission" date="2018-09" db="EMBL/GenBank/DDBJ databases">
        <title>Murine metabolic-syndrome-specific gut microbial biobank.</title>
        <authorList>
            <person name="Liu C."/>
        </authorList>
    </citation>
    <scope>NUCLEOTIDE SEQUENCE [LARGE SCALE GENOMIC DNA]</scope>
    <source>
        <strain evidence="13 14">0.1xD8-82</strain>
    </source>
</reference>
<feature type="binding site" evidence="11">
    <location>
        <position position="294"/>
    </location>
    <ligand>
        <name>Mg(2+)</name>
        <dbReference type="ChEBI" id="CHEBI:18420"/>
    </ligand>
</feature>
<dbReference type="Gene3D" id="3.10.520.10">
    <property type="entry name" value="ApbE-like domains"/>
    <property type="match status" value="1"/>
</dbReference>
<dbReference type="OrthoDB" id="9778595at2"/>
<evidence type="ECO:0000313" key="14">
    <source>
        <dbReference type="Proteomes" id="UP000280696"/>
    </source>
</evidence>
<dbReference type="PANTHER" id="PTHR30040">
    <property type="entry name" value="THIAMINE BIOSYNTHESIS LIPOPROTEIN APBE"/>
    <property type="match status" value="1"/>
</dbReference>
<dbReference type="PIRSF" id="PIRSF006268">
    <property type="entry name" value="ApbE"/>
    <property type="match status" value="1"/>
</dbReference>
<evidence type="ECO:0000256" key="6">
    <source>
        <dbReference type="ARBA" id="ARBA00022827"/>
    </source>
</evidence>
<comment type="function">
    <text evidence="12">Flavin transferase that catalyzes the transfer of the FMN moiety of FAD and its covalent binding to the hydroxyl group of a threonine residue in a target flavoprotein.</text>
</comment>
<keyword evidence="6 10" id="KW-0274">FAD</keyword>
<dbReference type="AlphaFoldDB" id="A0A3A9AH31"/>
<dbReference type="GO" id="GO:0005886">
    <property type="term" value="C:plasma membrane"/>
    <property type="evidence" value="ECO:0007669"/>
    <property type="project" value="UniProtKB-SubCell"/>
</dbReference>
<keyword evidence="12" id="KW-0449">Lipoprotein</keyword>
<keyword evidence="7 10" id="KW-0460">Magnesium</keyword>
<dbReference type="InterPro" id="IPR003374">
    <property type="entry name" value="ApbE-like_sf"/>
</dbReference>
<dbReference type="Proteomes" id="UP000280696">
    <property type="component" value="Unassembled WGS sequence"/>
</dbReference>
<evidence type="ECO:0000256" key="7">
    <source>
        <dbReference type="ARBA" id="ARBA00022842"/>
    </source>
</evidence>
<comment type="caution">
    <text evidence="13">The sequence shown here is derived from an EMBL/GenBank/DDBJ whole genome shotgun (WGS) entry which is preliminary data.</text>
</comment>
<feature type="signal peptide" evidence="12">
    <location>
        <begin position="1"/>
        <end position="24"/>
    </location>
</feature>
<keyword evidence="3 10" id="KW-0285">Flavoprotein</keyword>
<evidence type="ECO:0000256" key="4">
    <source>
        <dbReference type="ARBA" id="ARBA00022679"/>
    </source>
</evidence>
<evidence type="ECO:0000256" key="9">
    <source>
        <dbReference type="ARBA" id="ARBA00048540"/>
    </source>
</evidence>
<keyword evidence="14" id="KW-1185">Reference proteome</keyword>
<comment type="cofactor">
    <cofactor evidence="11">
        <name>Mg(2+)</name>
        <dbReference type="ChEBI" id="CHEBI:18420"/>
    </cofactor>
    <cofactor evidence="11">
        <name>Mn(2+)</name>
        <dbReference type="ChEBI" id="CHEBI:29035"/>
    </cofactor>
    <text evidence="11">Magnesium. Can also use manganese.</text>
</comment>
<dbReference type="PROSITE" id="PS51257">
    <property type="entry name" value="PROKAR_LIPOPROTEIN"/>
    <property type="match status" value="1"/>
</dbReference>
<dbReference type="GO" id="GO:0046872">
    <property type="term" value="F:metal ion binding"/>
    <property type="evidence" value="ECO:0007669"/>
    <property type="project" value="UniProtKB-UniRule"/>
</dbReference>
<feature type="chain" id="PRO_5017098574" description="FAD:protein FMN transferase" evidence="12">
    <location>
        <begin position="25"/>
        <end position="334"/>
    </location>
</feature>
<evidence type="ECO:0000256" key="5">
    <source>
        <dbReference type="ARBA" id="ARBA00022723"/>
    </source>
</evidence>
<keyword evidence="12" id="KW-0997">Cell inner membrane</keyword>
<dbReference type="RefSeq" id="WP_120470443.1">
    <property type="nucleotide sequence ID" value="NZ_CATAJS010000019.1"/>
</dbReference>
<dbReference type="PANTHER" id="PTHR30040:SF2">
    <property type="entry name" value="FAD:PROTEIN FMN TRANSFERASE"/>
    <property type="match status" value="1"/>
</dbReference>
<evidence type="ECO:0000256" key="2">
    <source>
        <dbReference type="ARBA" id="ARBA00016337"/>
    </source>
</evidence>
<name>A0A3A9AH31_9FIRM</name>
<sequence>MLPLFKLKNIFHPICILFPLFLMGCSVPFSQTSPEAGTVTAGGFYFDTVVSVTVYEGGSDELPGKCMELMEYYENLLSPNIEGSDIWNLNHSAGAAVTVNRDTLELLEIALKYARLSDGLVDPAIGSLSRLWNFGSGNREIVPSKQQIEEALTHVDYHSIIINGNQVTLKDPLTRVELGFIAKGYIGDKLKEYLISRGVTSALINLGGNVVAVGNKPDGSLFRIGIQKPFASPGTAALTLDISDLSVVSSGNYERYFEKDGKLYHHILSPKTGYPSLSGLSQVTVLSDASVDGDALSTLCFILGYEKALSVLESFPEVRAVFITEEGDILYVNF</sequence>